<organism evidence="2 3">
    <name type="scientific">Hyunsoonleella aestuarii</name>
    <dbReference type="NCBI Taxonomy" id="912802"/>
    <lineage>
        <taxon>Bacteria</taxon>
        <taxon>Pseudomonadati</taxon>
        <taxon>Bacteroidota</taxon>
        <taxon>Flavobacteriia</taxon>
        <taxon>Flavobacteriales</taxon>
        <taxon>Flavobacteriaceae</taxon>
    </lineage>
</organism>
<dbReference type="RefSeq" id="WP_139002340.1">
    <property type="nucleotide sequence ID" value="NZ_BAABAV010000002.1"/>
</dbReference>
<evidence type="ECO:0000313" key="2">
    <source>
        <dbReference type="EMBL" id="GAA4269954.1"/>
    </source>
</evidence>
<evidence type="ECO:0008006" key="4">
    <source>
        <dbReference type="Google" id="ProtNLM"/>
    </source>
</evidence>
<gene>
    <name evidence="2" type="ORF">GCM10022257_20550</name>
</gene>
<keyword evidence="3" id="KW-1185">Reference proteome</keyword>
<evidence type="ECO:0000256" key="1">
    <source>
        <dbReference type="SAM" id="SignalP"/>
    </source>
</evidence>
<dbReference type="EMBL" id="BAABAV010000002">
    <property type="protein sequence ID" value="GAA4269954.1"/>
    <property type="molecule type" value="Genomic_DNA"/>
</dbReference>
<dbReference type="SUPFAM" id="SSF160574">
    <property type="entry name" value="BT0923-like"/>
    <property type="match status" value="1"/>
</dbReference>
<protein>
    <recommendedName>
        <fullName evidence="4">Nicotinate-nucleotide adenylyltransferase</fullName>
    </recommendedName>
</protein>
<feature type="signal peptide" evidence="1">
    <location>
        <begin position="1"/>
        <end position="19"/>
    </location>
</feature>
<feature type="chain" id="PRO_5046024117" description="Nicotinate-nucleotide adenylyltransferase" evidence="1">
    <location>
        <begin position="20"/>
        <end position="165"/>
    </location>
</feature>
<name>A0ABP8ED39_9FLAO</name>
<comment type="caution">
    <text evidence="2">The sequence shown here is derived from an EMBL/GenBank/DDBJ whole genome shotgun (WGS) entry which is preliminary data.</text>
</comment>
<reference evidence="3" key="1">
    <citation type="journal article" date="2019" name="Int. J. Syst. Evol. Microbiol.">
        <title>The Global Catalogue of Microorganisms (GCM) 10K type strain sequencing project: providing services to taxonomists for standard genome sequencing and annotation.</title>
        <authorList>
            <consortium name="The Broad Institute Genomics Platform"/>
            <consortium name="The Broad Institute Genome Sequencing Center for Infectious Disease"/>
            <person name="Wu L."/>
            <person name="Ma J."/>
        </authorList>
    </citation>
    <scope>NUCLEOTIDE SEQUENCE [LARGE SCALE GENOMIC DNA]</scope>
    <source>
        <strain evidence="3">JCM 17452</strain>
    </source>
</reference>
<keyword evidence="1" id="KW-0732">Signal</keyword>
<dbReference type="Proteomes" id="UP001500027">
    <property type="component" value="Unassembled WGS sequence"/>
</dbReference>
<sequence>MKTLMIGLLMLGLTTQVYAQNPEIFSAVYIVHNYKYLSDVNSKEVAMPVEKIHLKVSDFNVKELDIYADEYDLYEVYFVIPEGKILASYDSESNLLRTIERYKDIDLPTSVLESVTKRFPNWLIAKNAYVVNYHNSGKLKKLYKLTLENGDKRIKVKMNDNGIFI</sequence>
<proteinExistence type="predicted"/>
<evidence type="ECO:0000313" key="3">
    <source>
        <dbReference type="Proteomes" id="UP001500027"/>
    </source>
</evidence>
<accession>A0ABP8ED39</accession>